<evidence type="ECO:0000313" key="2">
    <source>
        <dbReference type="Proteomes" id="UP000053328"/>
    </source>
</evidence>
<dbReference type="OrthoDB" id="2150604at2759"/>
<dbReference type="EMBL" id="KN847495">
    <property type="protein sequence ID" value="KIW16337.1"/>
    <property type="molecule type" value="Genomic_DNA"/>
</dbReference>
<proteinExistence type="predicted"/>
<dbReference type="PANTHER" id="PTHR28037:SF1">
    <property type="entry name" value="ALCOHOL O-ACETYLTRANSFERASE 1-RELATED"/>
    <property type="match status" value="1"/>
</dbReference>
<name>A0A0D1ZU69_9EURO</name>
<dbReference type="InterPro" id="IPR052058">
    <property type="entry name" value="Alcohol_O-acetyltransferase"/>
</dbReference>
<dbReference type="SUPFAM" id="SSF52777">
    <property type="entry name" value="CoA-dependent acyltransferases"/>
    <property type="match status" value="1"/>
</dbReference>
<dbReference type="PANTHER" id="PTHR28037">
    <property type="entry name" value="ALCOHOL O-ACETYLTRANSFERASE 1-RELATED"/>
    <property type="match status" value="1"/>
</dbReference>
<dbReference type="InterPro" id="IPR010828">
    <property type="entry name" value="Atf2/Sli1-like"/>
</dbReference>
<dbReference type="VEuPathDB" id="FungiDB:PV08_06388"/>
<accession>A0A0D1ZU69</accession>
<dbReference type="GeneID" id="27333471"/>
<dbReference type="Proteomes" id="UP000053328">
    <property type="component" value="Unassembled WGS sequence"/>
</dbReference>
<dbReference type="InterPro" id="IPR023213">
    <property type="entry name" value="CAT-like_dom_sf"/>
</dbReference>
<gene>
    <name evidence="1" type="ORF">PV08_06388</name>
</gene>
<dbReference type="HOGENOM" id="CLU_024469_1_0_1"/>
<evidence type="ECO:0000313" key="1">
    <source>
        <dbReference type="EMBL" id="KIW16337.1"/>
    </source>
</evidence>
<keyword evidence="2" id="KW-1185">Reference proteome</keyword>
<dbReference type="Gene3D" id="3.30.559.10">
    <property type="entry name" value="Chloramphenicol acetyltransferase-like domain"/>
    <property type="match status" value="1"/>
</dbReference>
<reference evidence="1 2" key="1">
    <citation type="submission" date="2015-01" db="EMBL/GenBank/DDBJ databases">
        <title>The Genome Sequence of Exophiala spinifera CBS89968.</title>
        <authorList>
            <consortium name="The Broad Institute Genomics Platform"/>
            <person name="Cuomo C."/>
            <person name="de Hoog S."/>
            <person name="Gorbushina A."/>
            <person name="Stielow B."/>
            <person name="Teixiera M."/>
            <person name="Abouelleil A."/>
            <person name="Chapman S.B."/>
            <person name="Priest M."/>
            <person name="Young S.K."/>
            <person name="Wortman J."/>
            <person name="Nusbaum C."/>
            <person name="Birren B."/>
        </authorList>
    </citation>
    <scope>NUCLEOTIDE SEQUENCE [LARGE SCALE GENOMIC DNA]</scope>
    <source>
        <strain evidence="1 2">CBS 89968</strain>
    </source>
</reference>
<dbReference type="STRING" id="91928.A0A0D1ZU69"/>
<dbReference type="Pfam" id="PF07247">
    <property type="entry name" value="AATase"/>
    <property type="match status" value="1"/>
</dbReference>
<sequence length="482" mass="52785">MWWSRSSPVHEDNYLRSATDVLHEGPNECRCIIREELDYYRTLVVGGIYELSQPQDTASIFTFAPAIKQCIDAHAHLSAVASATGSSSPYFVYCPQLDLTKHVEIRNHPLENDENEVIKRLLPEILETKLPEGIPRWKAVVLPFSERRFFLAFAYSHGLLDGMSGMAFHRTFLDALQQASRDNDHHGGSPADLVHSSPFRPLPPPVDTKENLPISWSFLLSPLLSLYLPASFGFRASITTPTTWTGAPNLYEVDNFKTGLEMFSVDAVTVGHVLKACRANGAKMTGLLHELIAEAMLELLPEKYDTLVAQTAINLRGALGIAAYEMGLCVGGDTDIIARSSESWMTARSVTTKLAAKSKNTKDQSVGLLRYLSDIRSWTLSRIGKGRGCSYELSNLMSFQPVNTASTAGMKHMVFAQPAAATGPPLSFNVVSAPGGPMTVTATWQLGAFDLESRADSETEFVEAVCQSVQAALGRIAKDVLD</sequence>
<protein>
    <recommendedName>
        <fullName evidence="3">Alcohol acetyltransferase</fullName>
    </recommendedName>
</protein>
<dbReference type="RefSeq" id="XP_016236553.1">
    <property type="nucleotide sequence ID" value="XM_016380726.1"/>
</dbReference>
<organism evidence="1 2">
    <name type="scientific">Exophiala spinifera</name>
    <dbReference type="NCBI Taxonomy" id="91928"/>
    <lineage>
        <taxon>Eukaryota</taxon>
        <taxon>Fungi</taxon>
        <taxon>Dikarya</taxon>
        <taxon>Ascomycota</taxon>
        <taxon>Pezizomycotina</taxon>
        <taxon>Eurotiomycetes</taxon>
        <taxon>Chaetothyriomycetidae</taxon>
        <taxon>Chaetothyriales</taxon>
        <taxon>Herpotrichiellaceae</taxon>
        <taxon>Exophiala</taxon>
    </lineage>
</organism>
<dbReference type="AlphaFoldDB" id="A0A0D1ZU69"/>
<evidence type="ECO:0008006" key="3">
    <source>
        <dbReference type="Google" id="ProtNLM"/>
    </source>
</evidence>
<dbReference type="GO" id="GO:0008080">
    <property type="term" value="F:N-acetyltransferase activity"/>
    <property type="evidence" value="ECO:0007669"/>
    <property type="project" value="TreeGrafter"/>
</dbReference>